<dbReference type="Gene3D" id="2.40.160.20">
    <property type="match status" value="1"/>
</dbReference>
<evidence type="ECO:0000313" key="2">
    <source>
        <dbReference type="Proteomes" id="UP000474758"/>
    </source>
</evidence>
<sequence>MTVFAEFRVDVGAPVSLGDDGFGLARIVPILGGTVTGRTMAGIILPGGADEQRVRADGLTRIHARYVIRLEDGALVRVDSQGLRHGPPEVLAALQRGDAVDQGRIYFRTVIRLETSAPEHDALNRSLYLTSGQRIANSVLLTLTEC</sequence>
<comment type="caution">
    <text evidence="1">The sequence shown here is derived from an EMBL/GenBank/DDBJ whole genome shotgun (WGS) entry which is preliminary data.</text>
</comment>
<dbReference type="RefSeq" id="WP_165047651.1">
    <property type="nucleotide sequence ID" value="NZ_JAALFE010000004.1"/>
</dbReference>
<gene>
    <name evidence="1" type="ORF">G5V65_05370</name>
</gene>
<protein>
    <submittedName>
        <fullName evidence="1">DUF3237 domain-containing protein</fullName>
    </submittedName>
</protein>
<dbReference type="EMBL" id="JAALFE010000004">
    <property type="protein sequence ID" value="NGQ90318.1"/>
    <property type="molecule type" value="Genomic_DNA"/>
</dbReference>
<name>A0A6M1TQ75_9RHOB</name>
<dbReference type="AlphaFoldDB" id="A0A6M1TQ75"/>
<organism evidence="1 2">
    <name type="scientific">Paragemmobacter kunshanensis</name>
    <dbReference type="NCBI Taxonomy" id="2583234"/>
    <lineage>
        <taxon>Bacteria</taxon>
        <taxon>Pseudomonadati</taxon>
        <taxon>Pseudomonadota</taxon>
        <taxon>Alphaproteobacteria</taxon>
        <taxon>Rhodobacterales</taxon>
        <taxon>Paracoccaceae</taxon>
        <taxon>Paragemmobacter</taxon>
    </lineage>
</organism>
<dbReference type="PANTHER" id="PTHR37315">
    <property type="entry name" value="UPF0311 PROTEIN BLR7842"/>
    <property type="match status" value="1"/>
</dbReference>
<accession>A0A6M1TQ75</accession>
<dbReference type="Pfam" id="PF11578">
    <property type="entry name" value="DUF3237"/>
    <property type="match status" value="1"/>
</dbReference>
<evidence type="ECO:0000313" key="1">
    <source>
        <dbReference type="EMBL" id="NGQ90318.1"/>
    </source>
</evidence>
<dbReference type="Proteomes" id="UP000474758">
    <property type="component" value="Unassembled WGS sequence"/>
</dbReference>
<reference evidence="1 2" key="1">
    <citation type="submission" date="2020-02" db="EMBL/GenBank/DDBJ databases">
        <title>Rhodobacter translucens sp. nov., a novel bacterium isolated from activated sludge.</title>
        <authorList>
            <person name="Liu J."/>
        </authorList>
    </citation>
    <scope>NUCLEOTIDE SEQUENCE [LARGE SCALE GENOMIC DNA]</scope>
    <source>
        <strain evidence="1 2">HX-7-19</strain>
    </source>
</reference>
<dbReference type="PANTHER" id="PTHR37315:SF1">
    <property type="entry name" value="UPF0311 PROTEIN BLR7842"/>
    <property type="match status" value="1"/>
</dbReference>
<keyword evidence="2" id="KW-1185">Reference proteome</keyword>
<dbReference type="InterPro" id="IPR020915">
    <property type="entry name" value="UPF0311"/>
</dbReference>
<proteinExistence type="predicted"/>